<accession>A0ABU0XBX7</accession>
<gene>
    <name evidence="1" type="ORF">CKY47_35915</name>
</gene>
<comment type="caution">
    <text evidence="1">The sequence shown here is derived from an EMBL/GenBank/DDBJ whole genome shotgun (WGS) entry which is preliminary data.</text>
</comment>
<evidence type="ECO:0000313" key="2">
    <source>
        <dbReference type="Proteomes" id="UP001225605"/>
    </source>
</evidence>
<keyword evidence="2" id="KW-1185">Reference proteome</keyword>
<protein>
    <submittedName>
        <fullName evidence="1">Uncharacterized protein</fullName>
    </submittedName>
</protein>
<dbReference type="RefSeq" id="WP_306750914.1">
    <property type="nucleotide sequence ID" value="NZ_NSDM01000034.1"/>
</dbReference>
<reference evidence="1 2" key="1">
    <citation type="submission" date="2017-06" db="EMBL/GenBank/DDBJ databases">
        <title>Cultured bacterium strain Saccharothrix yanglingensis Hhs.015.</title>
        <authorList>
            <person name="Xia Y."/>
        </authorList>
    </citation>
    <scope>NUCLEOTIDE SEQUENCE [LARGE SCALE GENOMIC DNA]</scope>
    <source>
        <strain evidence="1 2">Hhs.015</strain>
    </source>
</reference>
<dbReference type="Proteomes" id="UP001225605">
    <property type="component" value="Unassembled WGS sequence"/>
</dbReference>
<name>A0ABU0XBX7_9PSEU</name>
<organism evidence="1 2">
    <name type="scientific">Saccharothrix yanglingensis</name>
    <dbReference type="NCBI Taxonomy" id="659496"/>
    <lineage>
        <taxon>Bacteria</taxon>
        <taxon>Bacillati</taxon>
        <taxon>Actinomycetota</taxon>
        <taxon>Actinomycetes</taxon>
        <taxon>Pseudonocardiales</taxon>
        <taxon>Pseudonocardiaceae</taxon>
        <taxon>Saccharothrix</taxon>
    </lineage>
</organism>
<dbReference type="EMBL" id="NSDM01000034">
    <property type="protein sequence ID" value="MDQ2589218.1"/>
    <property type="molecule type" value="Genomic_DNA"/>
</dbReference>
<sequence length="75" mass="7824">MTEPMPAEALAALADDPSPDIRASLLLRPDAPAELRYQVHAALAAEAAAGDRAAENALAWVRLSRSGRTACDGPE</sequence>
<proteinExistence type="predicted"/>
<evidence type="ECO:0000313" key="1">
    <source>
        <dbReference type="EMBL" id="MDQ2589218.1"/>
    </source>
</evidence>